<gene>
    <name evidence="7" type="ORF">P154DRAFT_549197</name>
</gene>
<dbReference type="PANTHER" id="PTHR11266">
    <property type="entry name" value="PEROXISOMAL MEMBRANE PROTEIN 2, PXMP2 MPV17"/>
    <property type="match status" value="1"/>
</dbReference>
<dbReference type="Pfam" id="PF04117">
    <property type="entry name" value="Mpv17_PMP22"/>
    <property type="match status" value="1"/>
</dbReference>
<evidence type="ECO:0000256" key="4">
    <source>
        <dbReference type="ARBA" id="ARBA00022989"/>
    </source>
</evidence>
<evidence type="ECO:0000313" key="8">
    <source>
        <dbReference type="Proteomes" id="UP000799779"/>
    </source>
</evidence>
<name>A0A6A5VZ26_9PLEO</name>
<dbReference type="OrthoDB" id="10267969at2759"/>
<protein>
    <submittedName>
        <fullName evidence="7">Integral membrane protein-like protein</fullName>
    </submittedName>
</protein>
<keyword evidence="3 6" id="KW-0812">Transmembrane</keyword>
<feature type="transmembrane region" description="Helical" evidence="6">
    <location>
        <begin position="126"/>
        <end position="148"/>
    </location>
</feature>
<dbReference type="InterPro" id="IPR007248">
    <property type="entry name" value="Mpv17_PMP22"/>
</dbReference>
<proteinExistence type="inferred from homology"/>
<evidence type="ECO:0000256" key="5">
    <source>
        <dbReference type="ARBA" id="ARBA00023136"/>
    </source>
</evidence>
<sequence>MKLPPLVSSSLLAIGIDACSNIIAQRLKAWSTSAPFVFDRVLFFQFICMAAIGAPINFYWQNWLEKAFPGWKMVTLKRDGVAADISLEEKDKFMNLHAGGVGEWDEERQVEDQVRVRNWWNIFKKWFTDCITMGALINTTLFLVVMGILKGKASAQIGLDLRKEMFPIIWASYKVWPIANFFSTTYCPVERRIVFLSCCGLVWNIYLSLVAARL</sequence>
<feature type="transmembrane region" description="Helical" evidence="6">
    <location>
        <begin position="193"/>
        <end position="212"/>
    </location>
</feature>
<feature type="transmembrane region" description="Helical" evidence="6">
    <location>
        <begin position="42"/>
        <end position="60"/>
    </location>
</feature>
<dbReference type="Proteomes" id="UP000799779">
    <property type="component" value="Unassembled WGS sequence"/>
</dbReference>
<organism evidence="7 8">
    <name type="scientific">Amniculicola lignicola CBS 123094</name>
    <dbReference type="NCBI Taxonomy" id="1392246"/>
    <lineage>
        <taxon>Eukaryota</taxon>
        <taxon>Fungi</taxon>
        <taxon>Dikarya</taxon>
        <taxon>Ascomycota</taxon>
        <taxon>Pezizomycotina</taxon>
        <taxon>Dothideomycetes</taxon>
        <taxon>Pleosporomycetidae</taxon>
        <taxon>Pleosporales</taxon>
        <taxon>Amniculicolaceae</taxon>
        <taxon>Amniculicola</taxon>
    </lineage>
</organism>
<comment type="similarity">
    <text evidence="2 6">Belongs to the peroxisomal membrane protein PXMP2/4 family.</text>
</comment>
<evidence type="ECO:0000256" key="6">
    <source>
        <dbReference type="RuleBase" id="RU363053"/>
    </source>
</evidence>
<evidence type="ECO:0000256" key="3">
    <source>
        <dbReference type="ARBA" id="ARBA00022692"/>
    </source>
</evidence>
<dbReference type="GO" id="GO:0005778">
    <property type="term" value="C:peroxisomal membrane"/>
    <property type="evidence" value="ECO:0007669"/>
    <property type="project" value="TreeGrafter"/>
</dbReference>
<keyword evidence="4 6" id="KW-1133">Transmembrane helix</keyword>
<feature type="transmembrane region" description="Helical" evidence="6">
    <location>
        <begin position="168"/>
        <end position="186"/>
    </location>
</feature>
<comment type="subcellular location">
    <subcellularLocation>
        <location evidence="1">Membrane</location>
        <topology evidence="1">Multi-pass membrane protein</topology>
    </subcellularLocation>
</comment>
<dbReference type="AlphaFoldDB" id="A0A6A5VZ26"/>
<reference evidence="7" key="1">
    <citation type="journal article" date="2020" name="Stud. Mycol.">
        <title>101 Dothideomycetes genomes: a test case for predicting lifestyles and emergence of pathogens.</title>
        <authorList>
            <person name="Haridas S."/>
            <person name="Albert R."/>
            <person name="Binder M."/>
            <person name="Bloem J."/>
            <person name="Labutti K."/>
            <person name="Salamov A."/>
            <person name="Andreopoulos B."/>
            <person name="Baker S."/>
            <person name="Barry K."/>
            <person name="Bills G."/>
            <person name="Bluhm B."/>
            <person name="Cannon C."/>
            <person name="Castanera R."/>
            <person name="Culley D."/>
            <person name="Daum C."/>
            <person name="Ezra D."/>
            <person name="Gonzalez J."/>
            <person name="Henrissat B."/>
            <person name="Kuo A."/>
            <person name="Liang C."/>
            <person name="Lipzen A."/>
            <person name="Lutzoni F."/>
            <person name="Magnuson J."/>
            <person name="Mondo S."/>
            <person name="Nolan M."/>
            <person name="Ohm R."/>
            <person name="Pangilinan J."/>
            <person name="Park H.-J."/>
            <person name="Ramirez L."/>
            <person name="Alfaro M."/>
            <person name="Sun H."/>
            <person name="Tritt A."/>
            <person name="Yoshinaga Y."/>
            <person name="Zwiers L.-H."/>
            <person name="Turgeon B."/>
            <person name="Goodwin S."/>
            <person name="Spatafora J."/>
            <person name="Crous P."/>
            <person name="Grigoriev I."/>
        </authorList>
    </citation>
    <scope>NUCLEOTIDE SEQUENCE</scope>
    <source>
        <strain evidence="7">CBS 123094</strain>
    </source>
</reference>
<evidence type="ECO:0000313" key="7">
    <source>
        <dbReference type="EMBL" id="KAF1994167.1"/>
    </source>
</evidence>
<dbReference type="PANTHER" id="PTHR11266:SF80">
    <property type="entry name" value="PEROXISOMAL MEMBRANE PROTEIN 2"/>
    <property type="match status" value="1"/>
</dbReference>
<keyword evidence="5 6" id="KW-0472">Membrane</keyword>
<evidence type="ECO:0000256" key="1">
    <source>
        <dbReference type="ARBA" id="ARBA00004141"/>
    </source>
</evidence>
<dbReference type="EMBL" id="ML977668">
    <property type="protein sequence ID" value="KAF1994167.1"/>
    <property type="molecule type" value="Genomic_DNA"/>
</dbReference>
<keyword evidence="8" id="KW-1185">Reference proteome</keyword>
<evidence type="ECO:0000256" key="2">
    <source>
        <dbReference type="ARBA" id="ARBA00006824"/>
    </source>
</evidence>
<accession>A0A6A5VZ26</accession>